<evidence type="ECO:0000256" key="1">
    <source>
        <dbReference type="ARBA" id="ARBA00006754"/>
    </source>
</evidence>
<sequence length="641" mass="74321">MKADELKLEQFYKKSSLFNKDDPKERMVSIPAAAIGMLRHELLETIGLERTKGFLLRYGWHTGAYDAEKVKELTWNDSREMLLAGPKMHTLHGYIEEAPNLRAEADFHIGIIYHEALWKNSYEAEEHIKRYGYSDEPVCHTLTGYASGYLSNILGKKVIAKEVKCQAMGYEHCQVLCRTVEEWDGEIEQELKYYQEESMIDELNEAFRKLKIERDHLSKAYDVHQNLVEELLKENDLSGVANALYQHTDLPVLIESKSLQILATAGISEEKGNLYSRQFNQFMDNNKRKKDLNKITRAELFDDMTGYSRLITPIYLQKQVVAYCSFLYLDAKPQEVDKLILEQGALACSLYLFNERTRVQTELRMQGNLLDNILSNRMTWEEISKKAYYVGFKLTTPYFMMAICPNREKLTIRDELELNDLLINDISRFLKDRTINALLGQKSGKVIILLSEDIALKSESSKKKFCQAMNDYFSKKYSSYDFKFGISSSSSRIEEASQLYDESTSALQIANQYQKVVFFDFLGIEGFIFQAENERLQKFIKKKLGTLIEEDKKKDMELTKTLFHYLNNGCNINKTARAMSFSISGLRYRLQKINELLEADVNVPNIGYQIYLSLKLMIYWGDLDIDMSTSIDLSKDDYLNE</sequence>
<dbReference type="Gene3D" id="1.10.10.2840">
    <property type="entry name" value="PucR C-terminal helix-turn-helix domain"/>
    <property type="match status" value="1"/>
</dbReference>
<feature type="coiled-coil region" evidence="2">
    <location>
        <begin position="200"/>
        <end position="234"/>
    </location>
</feature>
<feature type="domain" description="4-vinyl reductase 4VR" evidence="3">
    <location>
        <begin position="117"/>
        <end position="179"/>
    </location>
</feature>
<comment type="caution">
    <text evidence="4">The sequence shown here is derived from an EMBL/GenBank/DDBJ whole genome shotgun (WGS) entry which is preliminary data.</text>
</comment>
<proteinExistence type="inferred from homology"/>
<dbReference type="Pfam" id="PF02830">
    <property type="entry name" value="V4R"/>
    <property type="match status" value="1"/>
</dbReference>
<dbReference type="RefSeq" id="WP_150441394.1">
    <property type="nucleotide sequence ID" value="NZ_VYKL01000028.1"/>
</dbReference>
<dbReference type="InterPro" id="IPR041522">
    <property type="entry name" value="CdaR_GGDEF"/>
</dbReference>
<evidence type="ECO:0000259" key="3">
    <source>
        <dbReference type="SMART" id="SM00989"/>
    </source>
</evidence>
<keyword evidence="5" id="KW-1185">Reference proteome</keyword>
<reference evidence="4 5" key="1">
    <citation type="submission" date="2019-09" db="EMBL/GenBank/DDBJ databases">
        <title>Whole genome sequences of isolates from the Mars Exploration Rovers.</title>
        <authorList>
            <person name="Seuylemezian A."/>
            <person name="Vaishampayan P."/>
        </authorList>
    </citation>
    <scope>NUCLEOTIDE SEQUENCE [LARGE SCALE GENOMIC DNA]</scope>
    <source>
        <strain evidence="4 5">MER_TA_151</strain>
    </source>
</reference>
<dbReference type="Pfam" id="PF17853">
    <property type="entry name" value="GGDEF_2"/>
    <property type="match status" value="1"/>
</dbReference>
<name>A0A5J5HJP0_9BACI</name>
<protein>
    <recommendedName>
        <fullName evidence="3">4-vinyl reductase 4VR domain-containing protein</fullName>
    </recommendedName>
</protein>
<dbReference type="Pfam" id="PF06505">
    <property type="entry name" value="XylR_N"/>
    <property type="match status" value="1"/>
</dbReference>
<keyword evidence="2" id="KW-0175">Coiled coil</keyword>
<dbReference type="SUPFAM" id="SSF111126">
    <property type="entry name" value="Ligand-binding domain in the NO signalling and Golgi transport"/>
    <property type="match status" value="1"/>
</dbReference>
<accession>A0A5J5HJP0</accession>
<dbReference type="InterPro" id="IPR051448">
    <property type="entry name" value="CdaR-like_regulators"/>
</dbReference>
<dbReference type="Pfam" id="PF13556">
    <property type="entry name" value="HTH_30"/>
    <property type="match status" value="1"/>
</dbReference>
<dbReference type="PANTHER" id="PTHR33744:SF1">
    <property type="entry name" value="DNA-BINDING TRANSCRIPTIONAL ACTIVATOR ADER"/>
    <property type="match status" value="1"/>
</dbReference>
<organism evidence="4 5">
    <name type="scientific">Niallia endozanthoxylica</name>
    <dbReference type="NCBI Taxonomy" id="2036016"/>
    <lineage>
        <taxon>Bacteria</taxon>
        <taxon>Bacillati</taxon>
        <taxon>Bacillota</taxon>
        <taxon>Bacilli</taxon>
        <taxon>Bacillales</taxon>
        <taxon>Bacillaceae</taxon>
        <taxon>Niallia</taxon>
    </lineage>
</organism>
<dbReference type="Proteomes" id="UP000326671">
    <property type="component" value="Unassembled WGS sequence"/>
</dbReference>
<dbReference type="InterPro" id="IPR010523">
    <property type="entry name" value="XylR_N"/>
</dbReference>
<gene>
    <name evidence="4" type="ORF">F4V44_17910</name>
</gene>
<evidence type="ECO:0000256" key="2">
    <source>
        <dbReference type="SAM" id="Coils"/>
    </source>
</evidence>
<dbReference type="Gene3D" id="3.30.1380.20">
    <property type="entry name" value="Trafficking protein particle complex subunit 3"/>
    <property type="match status" value="1"/>
</dbReference>
<dbReference type="SMART" id="SM00989">
    <property type="entry name" value="V4R"/>
    <property type="match status" value="1"/>
</dbReference>
<dbReference type="EMBL" id="VYKL01000028">
    <property type="protein sequence ID" value="KAA9021020.1"/>
    <property type="molecule type" value="Genomic_DNA"/>
</dbReference>
<dbReference type="InterPro" id="IPR025736">
    <property type="entry name" value="PucR_C-HTH_dom"/>
</dbReference>
<dbReference type="InterPro" id="IPR042070">
    <property type="entry name" value="PucR_C-HTH_sf"/>
</dbReference>
<evidence type="ECO:0000313" key="5">
    <source>
        <dbReference type="Proteomes" id="UP000326671"/>
    </source>
</evidence>
<dbReference type="AlphaFoldDB" id="A0A5J5HJP0"/>
<comment type="similarity">
    <text evidence="1">Belongs to the CdaR family.</text>
</comment>
<dbReference type="PANTHER" id="PTHR33744">
    <property type="entry name" value="CARBOHYDRATE DIACID REGULATOR"/>
    <property type="match status" value="1"/>
</dbReference>
<dbReference type="InterPro" id="IPR004096">
    <property type="entry name" value="V4R"/>
</dbReference>
<evidence type="ECO:0000313" key="4">
    <source>
        <dbReference type="EMBL" id="KAA9021020.1"/>
    </source>
</evidence>
<dbReference type="OrthoDB" id="154713at2"/>
<dbReference type="InterPro" id="IPR024096">
    <property type="entry name" value="NO_sig/Golgi_transp_ligand-bd"/>
</dbReference>